<dbReference type="PANTHER" id="PTHR12526:SF630">
    <property type="entry name" value="GLYCOSYLTRANSFERASE"/>
    <property type="match status" value="1"/>
</dbReference>
<dbReference type="OrthoDB" id="9813211at2"/>
<dbReference type="AlphaFoldDB" id="A0A6M4A7F8"/>
<feature type="domain" description="Glycosyltransferase subfamily 4-like N-terminal" evidence="2">
    <location>
        <begin position="16"/>
        <end position="175"/>
    </location>
</feature>
<dbReference type="Pfam" id="PF00534">
    <property type="entry name" value="Glycos_transf_1"/>
    <property type="match status" value="1"/>
</dbReference>
<feature type="domain" description="Glycosyl transferase family 1" evidence="1">
    <location>
        <begin position="195"/>
        <end position="356"/>
    </location>
</feature>
<keyword evidence="4" id="KW-1185">Reference proteome</keyword>
<gene>
    <name evidence="3" type="ORF">EJG51_012415</name>
</gene>
<evidence type="ECO:0000259" key="2">
    <source>
        <dbReference type="Pfam" id="PF13439"/>
    </source>
</evidence>
<proteinExistence type="predicted"/>
<evidence type="ECO:0000313" key="3">
    <source>
        <dbReference type="EMBL" id="QJQ06517.1"/>
    </source>
</evidence>
<dbReference type="Pfam" id="PF13439">
    <property type="entry name" value="Glyco_transf_4"/>
    <property type="match status" value="1"/>
</dbReference>
<reference evidence="3 4" key="1">
    <citation type="journal article" date="2019" name="Int. J. Syst. Evol. Microbiol.">
        <title>Undibacterium piscinae sp. nov., isolated from Korean shiner intestine.</title>
        <authorList>
            <person name="Lee S.Y."/>
            <person name="Kang W."/>
            <person name="Kim P.S."/>
            <person name="Kim H.S."/>
            <person name="Sung H."/>
            <person name="Shin N.R."/>
            <person name="Whon T.W."/>
            <person name="Yun J.H."/>
            <person name="Lee J.Y."/>
            <person name="Lee J.Y."/>
            <person name="Jung M.J."/>
            <person name="Jeong Y.S."/>
            <person name="Tak E.J."/>
            <person name="Han J.E."/>
            <person name="Hyun D.W."/>
            <person name="Kang M.S."/>
            <person name="Lee K.E."/>
            <person name="Lee B.H."/>
            <person name="Bae J.W."/>
        </authorList>
    </citation>
    <scope>NUCLEOTIDE SEQUENCE [LARGE SCALE GENOMIC DNA]</scope>
    <source>
        <strain evidence="3 4">S11R28</strain>
    </source>
</reference>
<dbReference type="EMBL" id="CP051152">
    <property type="protein sequence ID" value="QJQ06517.1"/>
    <property type="molecule type" value="Genomic_DNA"/>
</dbReference>
<dbReference type="PANTHER" id="PTHR12526">
    <property type="entry name" value="GLYCOSYLTRANSFERASE"/>
    <property type="match status" value="1"/>
</dbReference>
<dbReference type="GO" id="GO:0016757">
    <property type="term" value="F:glycosyltransferase activity"/>
    <property type="evidence" value="ECO:0007669"/>
    <property type="project" value="InterPro"/>
</dbReference>
<dbReference type="Gene3D" id="3.40.50.2000">
    <property type="entry name" value="Glycogen Phosphorylase B"/>
    <property type="match status" value="2"/>
</dbReference>
<dbReference type="InterPro" id="IPR028098">
    <property type="entry name" value="Glyco_trans_4-like_N"/>
</dbReference>
<keyword evidence="3" id="KW-0808">Transferase</keyword>
<dbReference type="SUPFAM" id="SSF53756">
    <property type="entry name" value="UDP-Glycosyltransferase/glycogen phosphorylase"/>
    <property type="match status" value="1"/>
</dbReference>
<dbReference type="NCBIfam" id="TIGR03088">
    <property type="entry name" value="stp2"/>
    <property type="match status" value="1"/>
</dbReference>
<dbReference type="InterPro" id="IPR001296">
    <property type="entry name" value="Glyco_trans_1"/>
</dbReference>
<dbReference type="KEGG" id="upi:EJG51_012415"/>
<evidence type="ECO:0000313" key="4">
    <source>
        <dbReference type="Proteomes" id="UP000274350"/>
    </source>
</evidence>
<dbReference type="Proteomes" id="UP000274350">
    <property type="component" value="Chromosome"/>
</dbReference>
<organism evidence="3 4">
    <name type="scientific">Undibacterium piscinae</name>
    <dbReference type="NCBI Taxonomy" id="2495591"/>
    <lineage>
        <taxon>Bacteria</taxon>
        <taxon>Pseudomonadati</taxon>
        <taxon>Pseudomonadota</taxon>
        <taxon>Betaproteobacteria</taxon>
        <taxon>Burkholderiales</taxon>
        <taxon>Oxalobacteraceae</taxon>
        <taxon>Undibacterium</taxon>
    </lineage>
</organism>
<dbReference type="InterPro" id="IPR017522">
    <property type="entry name" value="Sugar_tfrase_PEP-CTERM_Stp2"/>
</dbReference>
<name>A0A6M4A7F8_9BURK</name>
<evidence type="ECO:0000259" key="1">
    <source>
        <dbReference type="Pfam" id="PF00534"/>
    </source>
</evidence>
<protein>
    <submittedName>
        <fullName evidence="3">TIGR03088 family PEP-CTERM/XrtA system glycosyltransferase</fullName>
    </submittedName>
</protein>
<sequence length="384" mass="42345">MKRIPLVVHLIYKLDVGGLETLLVECINRMPADKYRHAVVCLTDYTEFAKKISNPDVQIIALNKAPGLGLETHLAIWKLFRRLRPSVLHTYNLSAIEYTLAATIAGVPVRVHAEHGRDASDPEGKNWKHNLLRRLLIPFVDMFVPVSADLQNWLKTVIHVPGRKNLLINNGVDTRQFKQAQAQPHDQILPAPHFPADCFVIGAVGRIQDVKNHTGLIDAFIQLRELMPLHQARLRLAIIGDGPLLPKIREQVASAGLNQVVWLPGARQDVAELMQTFSVFAMSSIAEGTPVVILEAMATGLPVIATKVGGIPEVVIDNQTGKLVDNFDALKFARALSAYVAEPQLMRQHGAAGRQRVESGYSIDAMLHGYTGLYDSLCASKTTI</sequence>
<accession>A0A6M4A7F8</accession>